<proteinExistence type="predicted"/>
<name>A0A2Z5H907_9CAUD</name>
<dbReference type="EMBL" id="MH383160">
    <property type="protein sequence ID" value="AXC36570.1"/>
    <property type="molecule type" value="Genomic_DNA"/>
</dbReference>
<dbReference type="Proteomes" id="UP000252104">
    <property type="component" value="Segment"/>
</dbReference>
<organism evidence="1 2">
    <name type="scientific">Escherichia phage UB</name>
    <dbReference type="NCBI Taxonomy" id="2268588"/>
    <lineage>
        <taxon>Viruses</taxon>
        <taxon>Duplodnaviria</taxon>
        <taxon>Heunggongvirae</taxon>
        <taxon>Uroviricota</taxon>
        <taxon>Caudoviricetes</taxon>
        <taxon>Asteriusvirus</taxon>
        <taxon>Asteriusvirus PBECO4</taxon>
    </lineage>
</organism>
<sequence length="95" mass="11082">MYALYNKEKKQFAKVEKSIDTFGMFKYCIVTDPYANLYYVLDDVSVLQRLLERSKSQCQGIHDGSTYETPECSYGYLDGYEIVKLGELLNKWVKP</sequence>
<protein>
    <submittedName>
        <fullName evidence="1">Uncharacterized protein</fullName>
    </submittedName>
</protein>
<reference evidence="1 2" key="1">
    <citation type="submission" date="2018-05" db="EMBL/GenBank/DDBJ databases">
        <title>Characterization Of A New Bacterial Virus From Orangutan (Pongo pygmaeus).</title>
        <authorList>
            <person name="Ahmad Hisham U.B."/>
            <person name="Ramli N.A."/>
            <person name="Mohamad Zawawi N.A."/>
            <person name="Mat Arip Y."/>
        </authorList>
    </citation>
    <scope>NUCLEOTIDE SEQUENCE [LARGE SCALE GENOMIC DNA]</scope>
</reference>
<accession>A0A2Z5H907</accession>
<evidence type="ECO:0000313" key="2">
    <source>
        <dbReference type="Proteomes" id="UP000252104"/>
    </source>
</evidence>
<evidence type="ECO:0000313" key="1">
    <source>
        <dbReference type="EMBL" id="AXC36570.1"/>
    </source>
</evidence>
<reference evidence="2" key="2">
    <citation type="submission" date="2018-05" db="EMBL/GenBank/DDBJ databases">
        <title>Genome Assembly Of Bacteriophage Specific To Escherichia coli 0157:H7.</title>
        <authorList>
            <person name="Ahmad Hisham U.B."/>
            <person name="Ramli N.A."/>
            <person name="Mohamad Zawawi N.A."/>
            <person name="Mat Arip Y."/>
        </authorList>
    </citation>
    <scope>NUCLEOTIDE SEQUENCE [LARGE SCALE GENOMIC DNA]</scope>
</reference>